<dbReference type="InterPro" id="IPR036047">
    <property type="entry name" value="F-box-like_dom_sf"/>
</dbReference>
<organism evidence="2 3">
    <name type="scientific">Armillaria luteobubalina</name>
    <dbReference type="NCBI Taxonomy" id="153913"/>
    <lineage>
        <taxon>Eukaryota</taxon>
        <taxon>Fungi</taxon>
        <taxon>Dikarya</taxon>
        <taxon>Basidiomycota</taxon>
        <taxon>Agaricomycotina</taxon>
        <taxon>Agaricomycetes</taxon>
        <taxon>Agaricomycetidae</taxon>
        <taxon>Agaricales</taxon>
        <taxon>Marasmiineae</taxon>
        <taxon>Physalacriaceae</taxon>
        <taxon>Armillaria</taxon>
    </lineage>
</organism>
<keyword evidence="3" id="KW-1185">Reference proteome</keyword>
<dbReference type="Proteomes" id="UP001175228">
    <property type="component" value="Unassembled WGS sequence"/>
</dbReference>
<accession>A0AA39PDA9</accession>
<comment type="caution">
    <text evidence="2">The sequence shown here is derived from an EMBL/GenBank/DDBJ whole genome shotgun (WGS) entry which is preliminary data.</text>
</comment>
<dbReference type="InterPro" id="IPR001810">
    <property type="entry name" value="F-box_dom"/>
</dbReference>
<dbReference type="EMBL" id="JAUEPU010000067">
    <property type="protein sequence ID" value="KAK0482163.1"/>
    <property type="molecule type" value="Genomic_DNA"/>
</dbReference>
<dbReference type="PROSITE" id="PS50181">
    <property type="entry name" value="FBOX"/>
    <property type="match status" value="1"/>
</dbReference>
<evidence type="ECO:0000313" key="2">
    <source>
        <dbReference type="EMBL" id="KAK0482163.1"/>
    </source>
</evidence>
<gene>
    <name evidence="2" type="ORF">EDD18DRAFT_1467858</name>
</gene>
<name>A0AA39PDA9_9AGAR</name>
<feature type="non-terminal residue" evidence="2">
    <location>
        <position position="189"/>
    </location>
</feature>
<evidence type="ECO:0000313" key="3">
    <source>
        <dbReference type="Proteomes" id="UP001175228"/>
    </source>
</evidence>
<dbReference type="SUPFAM" id="SSF81383">
    <property type="entry name" value="F-box domain"/>
    <property type="match status" value="1"/>
</dbReference>
<sequence length="189" mass="21221">MRASCRRHLSTCTSMHLLDLPHELLSYILHFSEPDTLRALCLTEKRILHNVARDLLRRNITIRLGPNHTSTPDVFTFDPGHLAAIRSLSIIVDGYVDLGATSFPSVLGSMINIKHISVSGGSGTFIHLILENITRSLVTLELDRCDAEPQDLFDMVETTIRDLRILRCHSNMRFLLGPVTVEDLEIHGT</sequence>
<evidence type="ECO:0000259" key="1">
    <source>
        <dbReference type="PROSITE" id="PS50181"/>
    </source>
</evidence>
<protein>
    <recommendedName>
        <fullName evidence="1">F-box domain-containing protein</fullName>
    </recommendedName>
</protein>
<feature type="domain" description="F-box" evidence="1">
    <location>
        <begin position="14"/>
        <end position="60"/>
    </location>
</feature>
<proteinExistence type="predicted"/>
<dbReference type="AlphaFoldDB" id="A0AA39PDA9"/>
<reference evidence="2" key="1">
    <citation type="submission" date="2023-06" db="EMBL/GenBank/DDBJ databases">
        <authorList>
            <consortium name="Lawrence Berkeley National Laboratory"/>
            <person name="Ahrendt S."/>
            <person name="Sahu N."/>
            <person name="Indic B."/>
            <person name="Wong-Bajracharya J."/>
            <person name="Merenyi Z."/>
            <person name="Ke H.-M."/>
            <person name="Monk M."/>
            <person name="Kocsube S."/>
            <person name="Drula E."/>
            <person name="Lipzen A."/>
            <person name="Balint B."/>
            <person name="Henrissat B."/>
            <person name="Andreopoulos B."/>
            <person name="Martin F.M."/>
            <person name="Harder C.B."/>
            <person name="Rigling D."/>
            <person name="Ford K.L."/>
            <person name="Foster G.D."/>
            <person name="Pangilinan J."/>
            <person name="Papanicolaou A."/>
            <person name="Barry K."/>
            <person name="LaButti K."/>
            <person name="Viragh M."/>
            <person name="Koriabine M."/>
            <person name="Yan M."/>
            <person name="Riley R."/>
            <person name="Champramary S."/>
            <person name="Plett K.L."/>
            <person name="Tsai I.J."/>
            <person name="Slot J."/>
            <person name="Sipos G."/>
            <person name="Plett J."/>
            <person name="Nagy L.G."/>
            <person name="Grigoriev I.V."/>
        </authorList>
    </citation>
    <scope>NUCLEOTIDE SEQUENCE</scope>
    <source>
        <strain evidence="2">HWK02</strain>
    </source>
</reference>